<protein>
    <submittedName>
        <fullName evidence="7">Homoserine/Threonine efflux protein</fullName>
    </submittedName>
</protein>
<evidence type="ECO:0000313" key="8">
    <source>
        <dbReference type="Proteomes" id="UP000217215"/>
    </source>
</evidence>
<dbReference type="Proteomes" id="UP000217215">
    <property type="component" value="Chromosome"/>
</dbReference>
<feature type="transmembrane region" description="Helical" evidence="6">
    <location>
        <begin position="123"/>
        <end position="144"/>
    </location>
</feature>
<keyword evidence="5 6" id="KW-0472">Membrane</keyword>
<evidence type="ECO:0000256" key="3">
    <source>
        <dbReference type="ARBA" id="ARBA00022692"/>
    </source>
</evidence>
<evidence type="ECO:0000256" key="1">
    <source>
        <dbReference type="ARBA" id="ARBA00004651"/>
    </source>
</evidence>
<dbReference type="AlphaFoldDB" id="A0A249KGY5"/>
<dbReference type="GO" id="GO:0015171">
    <property type="term" value="F:amino acid transmembrane transporter activity"/>
    <property type="evidence" value="ECO:0007669"/>
    <property type="project" value="TreeGrafter"/>
</dbReference>
<feature type="transmembrane region" description="Helical" evidence="6">
    <location>
        <begin position="156"/>
        <end position="184"/>
    </location>
</feature>
<comment type="subcellular location">
    <subcellularLocation>
        <location evidence="1">Cell membrane</location>
        <topology evidence="1">Multi-pass membrane protein</topology>
    </subcellularLocation>
</comment>
<dbReference type="OrthoDB" id="3175972at2"/>
<gene>
    <name evidence="7" type="ORF">A1sIA56_04005</name>
</gene>
<dbReference type="Pfam" id="PF01810">
    <property type="entry name" value="LysE"/>
    <property type="match status" value="1"/>
</dbReference>
<evidence type="ECO:0000313" key="7">
    <source>
        <dbReference type="EMBL" id="ASY16068.1"/>
    </source>
</evidence>
<dbReference type="PANTHER" id="PTHR30086:SF20">
    <property type="entry name" value="ARGININE EXPORTER PROTEIN ARGO-RELATED"/>
    <property type="match status" value="1"/>
</dbReference>
<proteinExistence type="predicted"/>
<evidence type="ECO:0000256" key="5">
    <source>
        <dbReference type="ARBA" id="ARBA00023136"/>
    </source>
</evidence>
<feature type="transmembrane region" description="Helical" evidence="6">
    <location>
        <begin position="196"/>
        <end position="215"/>
    </location>
</feature>
<evidence type="ECO:0000256" key="2">
    <source>
        <dbReference type="ARBA" id="ARBA00022475"/>
    </source>
</evidence>
<evidence type="ECO:0000256" key="6">
    <source>
        <dbReference type="SAM" id="Phobius"/>
    </source>
</evidence>
<keyword evidence="2" id="KW-1003">Cell membrane</keyword>
<name>A0A249KGY5_9ACTN</name>
<accession>A0A249KGY5</accession>
<reference evidence="7 8" key="1">
    <citation type="submission" date="2016-07" db="EMBL/GenBank/DDBJ databases">
        <title>High microdiversification within the ubiquitous acI lineage of Actinobacteria.</title>
        <authorList>
            <person name="Neuenschwander S.M."/>
            <person name="Salcher M."/>
            <person name="Ghai R."/>
            <person name="Pernthaler J."/>
        </authorList>
    </citation>
    <scope>NUCLEOTIDE SEQUENCE [LARGE SCALE GENOMIC DNA]</scope>
    <source>
        <strain evidence="7">MMS-IA-56</strain>
    </source>
</reference>
<dbReference type="InterPro" id="IPR001123">
    <property type="entry name" value="LeuE-type"/>
</dbReference>
<keyword evidence="3 6" id="KW-0812">Transmembrane</keyword>
<dbReference type="KEGG" id="psuf:A1sIA56_04005"/>
<evidence type="ECO:0000256" key="4">
    <source>
        <dbReference type="ARBA" id="ARBA00022989"/>
    </source>
</evidence>
<feature type="transmembrane region" description="Helical" evidence="6">
    <location>
        <begin position="13"/>
        <end position="32"/>
    </location>
</feature>
<dbReference type="GO" id="GO:0005886">
    <property type="term" value="C:plasma membrane"/>
    <property type="evidence" value="ECO:0007669"/>
    <property type="project" value="UniProtKB-SubCell"/>
</dbReference>
<feature type="transmembrane region" description="Helical" evidence="6">
    <location>
        <begin position="44"/>
        <end position="68"/>
    </location>
</feature>
<sequence length="217" mass="23076">MLSGVIPSRLPEYLVAAMIIIIAPGPSVLFVIARAVSWGRKISILTVAGNVTGSFVLSTLVALGVGPILQKWHITYIAVQWAGGLYLIYLGIDAIRKRALHAADMTNQGPVAPTVRQSIRDGFWVGVLNPKAIVFFAAVLPQFVDIDGGHVTTQLIFLGLVFCVLAFISDGSWGLLAGTARAWLATDNKRLERLRAAGGTIMIILGLAVLFSAVVTG</sequence>
<keyword evidence="4 6" id="KW-1133">Transmembrane helix</keyword>
<dbReference type="EMBL" id="CP016773">
    <property type="protein sequence ID" value="ASY16068.1"/>
    <property type="molecule type" value="Genomic_DNA"/>
</dbReference>
<organism evidence="7 8">
    <name type="scientific">Candidatus Planktophila sulfonica</name>
    <dbReference type="NCBI Taxonomy" id="1884904"/>
    <lineage>
        <taxon>Bacteria</taxon>
        <taxon>Bacillati</taxon>
        <taxon>Actinomycetota</taxon>
        <taxon>Actinomycetes</taxon>
        <taxon>Candidatus Nanopelagicales</taxon>
        <taxon>Candidatus Nanopelagicaceae</taxon>
        <taxon>Candidatus Planktophila</taxon>
    </lineage>
</organism>
<dbReference type="PANTHER" id="PTHR30086">
    <property type="entry name" value="ARGININE EXPORTER PROTEIN ARGO"/>
    <property type="match status" value="1"/>
</dbReference>
<dbReference type="PIRSF" id="PIRSF006324">
    <property type="entry name" value="LeuE"/>
    <property type="match status" value="1"/>
</dbReference>
<keyword evidence="8" id="KW-1185">Reference proteome</keyword>
<dbReference type="RefSeq" id="WP_095673661.1">
    <property type="nucleotide sequence ID" value="NZ_CP016773.1"/>
</dbReference>
<feature type="transmembrane region" description="Helical" evidence="6">
    <location>
        <begin position="74"/>
        <end position="92"/>
    </location>
</feature>